<protein>
    <submittedName>
        <fullName evidence="1">Uncharacterized protein</fullName>
    </submittedName>
</protein>
<sequence length="78" mass="9525">MESIQRRFQRWKVIMIPGGKSYESWDEMVTGEDFPEEARQTYKTHRTKAIDRTLKQPDYVHTMSESGITVRYRLERWR</sequence>
<geneLocation type="plasmid" evidence="1">
    <name>pRGRH1868</name>
</geneLocation>
<evidence type="ECO:0000313" key="1">
    <source>
        <dbReference type="EMBL" id="CRY98180.1"/>
    </source>
</evidence>
<dbReference type="EMBL" id="LN854360">
    <property type="protein sequence ID" value="CRY98180.1"/>
    <property type="molecule type" value="Genomic_DNA"/>
</dbReference>
<accession>A0A0H5Q9X0</accession>
<dbReference type="AlphaFoldDB" id="A0A0H5Q9X0"/>
<proteinExistence type="predicted"/>
<reference evidence="1" key="1">
    <citation type="submission" date="2015-06" db="EMBL/GenBank/DDBJ databases">
        <authorList>
            <person name="Joergensen T."/>
        </authorList>
    </citation>
    <scope>NUCLEOTIDE SEQUENCE</scope>
    <source>
        <plasmid evidence="1">pRGRH1868</plasmid>
    </source>
</reference>
<keyword evidence="1" id="KW-0614">Plasmid</keyword>
<reference evidence="1" key="2">
    <citation type="submission" date="2015-07" db="EMBL/GenBank/DDBJ databases">
        <title>Plasmids, circular viruses and viroids from rat gut.</title>
        <authorList>
            <person name="Jorgensen T.J."/>
            <person name="Hansen M.A."/>
            <person name="Xu Z."/>
            <person name="Tabak M.A."/>
            <person name="Sorensen S.J."/>
            <person name="Hansen L.H."/>
        </authorList>
    </citation>
    <scope>NUCLEOTIDE SEQUENCE</scope>
    <source>
        <plasmid evidence="1">pRGRH1868</plasmid>
    </source>
</reference>
<organism evidence="1">
    <name type="scientific">uncultured prokaryote</name>
    <dbReference type="NCBI Taxonomy" id="198431"/>
    <lineage>
        <taxon>unclassified sequences</taxon>
        <taxon>environmental samples</taxon>
    </lineage>
</organism>
<name>A0A0H5Q9X0_9ZZZZ</name>